<keyword evidence="3" id="KW-0812">Transmembrane</keyword>
<dbReference type="Proteomes" id="UP001642409">
    <property type="component" value="Unassembled WGS sequence"/>
</dbReference>
<dbReference type="InterPro" id="IPR003439">
    <property type="entry name" value="ABC_transporter-like_ATP-bd"/>
</dbReference>
<keyword evidence="6" id="KW-1185">Reference proteome</keyword>
<dbReference type="Pfam" id="PF00005">
    <property type="entry name" value="ABC_tran"/>
    <property type="match status" value="1"/>
</dbReference>
<evidence type="ECO:0000313" key="5">
    <source>
        <dbReference type="EMBL" id="CAL5985196.1"/>
    </source>
</evidence>
<gene>
    <name evidence="5" type="ORF">HINF_LOCUS8657</name>
</gene>
<accession>A0ABP1H341</accession>
<evidence type="ECO:0000256" key="3">
    <source>
        <dbReference type="SAM" id="Phobius"/>
    </source>
</evidence>
<evidence type="ECO:0000256" key="1">
    <source>
        <dbReference type="ARBA" id="ARBA00022448"/>
    </source>
</evidence>
<evidence type="ECO:0000256" key="2">
    <source>
        <dbReference type="SAM" id="MobiDB-lite"/>
    </source>
</evidence>
<name>A0ABP1H341_9EUKA</name>
<comment type="caution">
    <text evidence="5">The sequence shown here is derived from an EMBL/GenBank/DDBJ whole genome shotgun (WGS) entry which is preliminary data.</text>
</comment>
<feature type="region of interest" description="Disordered" evidence="2">
    <location>
        <begin position="211"/>
        <end position="281"/>
    </location>
</feature>
<feature type="compositionally biased region" description="Basic residues" evidence="2">
    <location>
        <begin position="271"/>
        <end position="281"/>
    </location>
</feature>
<keyword evidence="3" id="KW-1133">Transmembrane helix</keyword>
<dbReference type="PANTHER" id="PTHR43023:SF3">
    <property type="entry name" value="PROTEIN TRIGALACTOSYLDIACYLGLYCEROL 3, CHLOROPLASTIC"/>
    <property type="match status" value="1"/>
</dbReference>
<sequence length="281" mass="31568">MSYELLMITQHLLLNIPIFVYGVSISVFQIIIIVVIVNWGAVKMIIRKKLCIHKNTEKYSNDIINCEQYVAETLDVENTGSSMLIVQNVHHIYDTGTYALKGINLNILKGQIFGLLGSNGSGKSTLMHCMAGIYKPIGGKALMDTSDGVIDLFKFQQVSKYFSIIPQHDIYWPNLSVIDHLQLMQKLNSLQRPVRIDLLLNALQLDEVKDQPADSLSGGVKRRQHRNGHDDCATGAGLRRTKLRPGRHHEALRPPGHLASAQQRDDIDAHHPRHGRSRGTR</sequence>
<dbReference type="InterPro" id="IPR027417">
    <property type="entry name" value="P-loop_NTPase"/>
</dbReference>
<dbReference type="EMBL" id="CAXDID020000018">
    <property type="protein sequence ID" value="CAL5985196.1"/>
    <property type="molecule type" value="Genomic_DNA"/>
</dbReference>
<reference evidence="5 6" key="1">
    <citation type="submission" date="2024-07" db="EMBL/GenBank/DDBJ databases">
        <authorList>
            <person name="Akdeniz Z."/>
        </authorList>
    </citation>
    <scope>NUCLEOTIDE SEQUENCE [LARGE SCALE GENOMIC DNA]</scope>
</reference>
<dbReference type="PANTHER" id="PTHR43023">
    <property type="entry name" value="PROTEIN TRIGALACTOSYLDIACYLGLYCEROL 3, CHLOROPLASTIC"/>
    <property type="match status" value="1"/>
</dbReference>
<evidence type="ECO:0000313" key="6">
    <source>
        <dbReference type="Proteomes" id="UP001642409"/>
    </source>
</evidence>
<keyword evidence="1" id="KW-0813">Transport</keyword>
<dbReference type="SUPFAM" id="SSF52540">
    <property type="entry name" value="P-loop containing nucleoside triphosphate hydrolases"/>
    <property type="match status" value="1"/>
</dbReference>
<protein>
    <submittedName>
        <fullName evidence="5">ABC_transporter family protein</fullName>
    </submittedName>
</protein>
<proteinExistence type="predicted"/>
<dbReference type="Gene3D" id="3.40.50.300">
    <property type="entry name" value="P-loop containing nucleotide triphosphate hydrolases"/>
    <property type="match status" value="1"/>
</dbReference>
<organism evidence="5 6">
    <name type="scientific">Hexamita inflata</name>
    <dbReference type="NCBI Taxonomy" id="28002"/>
    <lineage>
        <taxon>Eukaryota</taxon>
        <taxon>Metamonada</taxon>
        <taxon>Diplomonadida</taxon>
        <taxon>Hexamitidae</taxon>
        <taxon>Hexamitinae</taxon>
        <taxon>Hexamita</taxon>
    </lineage>
</organism>
<keyword evidence="3" id="KW-0472">Membrane</keyword>
<evidence type="ECO:0000259" key="4">
    <source>
        <dbReference type="Pfam" id="PF00005"/>
    </source>
</evidence>
<feature type="domain" description="ABC transporter" evidence="4">
    <location>
        <begin position="100"/>
        <end position="223"/>
    </location>
</feature>
<feature type="transmembrane region" description="Helical" evidence="3">
    <location>
        <begin position="12"/>
        <end position="39"/>
    </location>
</feature>